<keyword evidence="2" id="KW-0614">Plasmid</keyword>
<geneLocation type="plasmid" evidence="2">
    <name>p17-15-vir-like</name>
</geneLocation>
<dbReference type="AlphaFoldDB" id="A0A8B0SYQ2"/>
<dbReference type="GO" id="GO:0071111">
    <property type="term" value="F:cyclic-guanylate-specific phosphodiesterase activity"/>
    <property type="evidence" value="ECO:0007669"/>
    <property type="project" value="InterPro"/>
</dbReference>
<dbReference type="Gene3D" id="3.20.20.450">
    <property type="entry name" value="EAL domain"/>
    <property type="match status" value="1"/>
</dbReference>
<dbReference type="InterPro" id="IPR050706">
    <property type="entry name" value="Cyclic-di-GMP_PDE-like"/>
</dbReference>
<dbReference type="PANTHER" id="PTHR33121">
    <property type="entry name" value="CYCLIC DI-GMP PHOSPHODIESTERASE PDEF"/>
    <property type="match status" value="1"/>
</dbReference>
<name>A0A8B0SYQ2_KLEPN</name>
<dbReference type="PANTHER" id="PTHR33121:SF70">
    <property type="entry name" value="SIGNALING PROTEIN YKOW"/>
    <property type="match status" value="1"/>
</dbReference>
<dbReference type="InterPro" id="IPR035919">
    <property type="entry name" value="EAL_sf"/>
</dbReference>
<evidence type="ECO:0000313" key="2">
    <source>
        <dbReference type="EMBL" id="QTX14362.1"/>
    </source>
</evidence>
<proteinExistence type="predicted"/>
<dbReference type="SUPFAM" id="SSF141868">
    <property type="entry name" value="EAL domain-like"/>
    <property type="match status" value="1"/>
</dbReference>
<dbReference type="InterPro" id="IPR001633">
    <property type="entry name" value="EAL_dom"/>
</dbReference>
<protein>
    <submittedName>
        <fullName evidence="2">Diguanylate cyclase/phosphodiesterase (GGDEF &amp; EAL domains) with PAS/PAC sensor(S)</fullName>
    </submittedName>
</protein>
<evidence type="ECO:0000259" key="1">
    <source>
        <dbReference type="Pfam" id="PF00563"/>
    </source>
</evidence>
<dbReference type="Pfam" id="PF00563">
    <property type="entry name" value="EAL"/>
    <property type="match status" value="1"/>
</dbReference>
<reference evidence="2" key="1">
    <citation type="submission" date="2020-01" db="EMBL/GenBank/DDBJ databases">
        <authorList>
            <person name="Qin S."/>
        </authorList>
    </citation>
    <scope>NUCLEOTIDE SEQUENCE</scope>
    <source>
        <strain evidence="2">CVir17-16-YZ6g</strain>
        <plasmid evidence="2">p17-15-vir-like</plasmid>
    </source>
</reference>
<accession>A0A8B0SYQ2</accession>
<feature type="domain" description="EAL" evidence="1">
    <location>
        <begin position="35"/>
        <end position="85"/>
    </location>
</feature>
<dbReference type="EMBL" id="MN956836">
    <property type="protein sequence ID" value="QTX14362.1"/>
    <property type="molecule type" value="Genomic_DNA"/>
</dbReference>
<sequence length="94" mass="10766">MNFLLCHGTVCVVGKIRDLILQLSKKFDLFNKAIFGTGYSSLNYLREFPFDAIKLDRTFISGIAHVARDLSIVRSIVSLGKSFQFRYSRRRCGK</sequence>
<organism evidence="2">
    <name type="scientific">Klebsiella pneumoniae</name>
    <dbReference type="NCBI Taxonomy" id="573"/>
    <lineage>
        <taxon>Bacteria</taxon>
        <taxon>Pseudomonadati</taxon>
        <taxon>Pseudomonadota</taxon>
        <taxon>Gammaproteobacteria</taxon>
        <taxon>Enterobacterales</taxon>
        <taxon>Enterobacteriaceae</taxon>
        <taxon>Klebsiella/Raoultella group</taxon>
        <taxon>Klebsiella</taxon>
        <taxon>Klebsiella pneumoniae complex</taxon>
    </lineage>
</organism>